<dbReference type="InterPro" id="IPR027859">
    <property type="entry name" value="KATNIP_dom"/>
</dbReference>
<dbReference type="AlphaFoldDB" id="D8RFI1"/>
<evidence type="ECO:0000259" key="1">
    <source>
        <dbReference type="Pfam" id="PF14652"/>
    </source>
</evidence>
<protein>
    <recommendedName>
        <fullName evidence="1">KATNIP domain-containing protein</fullName>
    </recommendedName>
</protein>
<dbReference type="EMBL" id="GL377578">
    <property type="protein sequence ID" value="EFJ29125.1"/>
    <property type="molecule type" value="Genomic_DNA"/>
</dbReference>
<keyword evidence="3" id="KW-1185">Reference proteome</keyword>
<feature type="domain" description="KATNIP" evidence="1">
    <location>
        <begin position="38"/>
        <end position="187"/>
    </location>
</feature>
<dbReference type="Proteomes" id="UP000001514">
    <property type="component" value="Unassembled WGS sequence"/>
</dbReference>
<organism evidence="3">
    <name type="scientific">Selaginella moellendorffii</name>
    <name type="common">Spikemoss</name>
    <dbReference type="NCBI Taxonomy" id="88036"/>
    <lineage>
        <taxon>Eukaryota</taxon>
        <taxon>Viridiplantae</taxon>
        <taxon>Streptophyta</taxon>
        <taxon>Embryophyta</taxon>
        <taxon>Tracheophyta</taxon>
        <taxon>Lycopodiopsida</taxon>
        <taxon>Selaginellales</taxon>
        <taxon>Selaginellaceae</taxon>
        <taxon>Selaginella</taxon>
    </lineage>
</organism>
<accession>D8RFI1</accession>
<gene>
    <name evidence="2" type="ORF">SELMODRAFT_92145</name>
</gene>
<dbReference type="Pfam" id="PF14652">
    <property type="entry name" value="DUF4457"/>
    <property type="match status" value="2"/>
</dbReference>
<sequence>MLDESADKAALLQALSYTDDADLEELDGDEQQISELVAPSDFSIPLLPLGMKLTIDIHSSWGDPHYVGLSGIEIFDDAGQVVHIDSRKQISVSYTTAALLSGLNCSPCPVERLVDNVNLTCDDSHMWLAPFSPGHPCTITISLEGPTLLGMVRFWNYNKSTMHTYRGARLIRMFLDSQLIFYGELRRASGLLSDAYNNAEPILFTNNEVSSFIFFLSFHFMCRDVFQASLCAIEMHDAQTYKKKGSPGSDGLHDMNEDTEAYIGSPLQNPVFKLPVPSSQGKRVGQSLHDHCGSDKAPMGRVLRLNLLRSWGDCYYFGLTGIQAHLFLQVLDENGNAHSIQSEFITGKPRDLNDIPGHTGDYRTLDKLVDGCNVTTDDRHMWLVPYDGPEAEHFLEIDFKRPVTMSAFRFWNYNKSLDDTFRGVKWIQVLVDNVEVSPAGGFLLRKGMCFNLIFQSQLGFQLPGRTKNVKQRRIYAKLVLQEYLTPLFPSGHVIKFVLLSTWGDHQYLGLNGIELFDELGQSVPVLKRILRALTYAPDNVHVLPDMTTHFSNPEKLFNGVNNTWDTQNMWLSVRDYTEGNQIYLYFNEPVMLSLVKIWNYSRNPTFGVREIEILVDDLLVYKGYVRKAIAANSRHLIDSEICPHSILFSSDEQTLRDNEDNVFYCGGVPNTDIILINDNYVVSDGSNALVTK</sequence>
<evidence type="ECO:0000313" key="2">
    <source>
        <dbReference type="EMBL" id="EFJ29125.1"/>
    </source>
</evidence>
<dbReference type="HOGENOM" id="CLU_003418_2_0_1"/>
<feature type="domain" description="KATNIP" evidence="1">
    <location>
        <begin position="305"/>
        <end position="628"/>
    </location>
</feature>
<dbReference type="InterPro" id="IPR026704">
    <property type="entry name" value="KATNIP"/>
</dbReference>
<reference evidence="2 3" key="1">
    <citation type="journal article" date="2011" name="Science">
        <title>The Selaginella genome identifies genetic changes associated with the evolution of vascular plants.</title>
        <authorList>
            <person name="Banks J.A."/>
            <person name="Nishiyama T."/>
            <person name="Hasebe M."/>
            <person name="Bowman J.L."/>
            <person name="Gribskov M."/>
            <person name="dePamphilis C."/>
            <person name="Albert V.A."/>
            <person name="Aono N."/>
            <person name="Aoyama T."/>
            <person name="Ambrose B.A."/>
            <person name="Ashton N.W."/>
            <person name="Axtell M.J."/>
            <person name="Barker E."/>
            <person name="Barker M.S."/>
            <person name="Bennetzen J.L."/>
            <person name="Bonawitz N.D."/>
            <person name="Chapple C."/>
            <person name="Cheng C."/>
            <person name="Correa L.G."/>
            <person name="Dacre M."/>
            <person name="DeBarry J."/>
            <person name="Dreyer I."/>
            <person name="Elias M."/>
            <person name="Engstrom E.M."/>
            <person name="Estelle M."/>
            <person name="Feng L."/>
            <person name="Finet C."/>
            <person name="Floyd S.K."/>
            <person name="Frommer W.B."/>
            <person name="Fujita T."/>
            <person name="Gramzow L."/>
            <person name="Gutensohn M."/>
            <person name="Harholt J."/>
            <person name="Hattori M."/>
            <person name="Heyl A."/>
            <person name="Hirai T."/>
            <person name="Hiwatashi Y."/>
            <person name="Ishikawa M."/>
            <person name="Iwata M."/>
            <person name="Karol K.G."/>
            <person name="Koehler B."/>
            <person name="Kolukisaoglu U."/>
            <person name="Kubo M."/>
            <person name="Kurata T."/>
            <person name="Lalonde S."/>
            <person name="Li K."/>
            <person name="Li Y."/>
            <person name="Litt A."/>
            <person name="Lyons E."/>
            <person name="Manning G."/>
            <person name="Maruyama T."/>
            <person name="Michael T.P."/>
            <person name="Mikami K."/>
            <person name="Miyazaki S."/>
            <person name="Morinaga S."/>
            <person name="Murata T."/>
            <person name="Mueller-Roeber B."/>
            <person name="Nelson D.R."/>
            <person name="Obara M."/>
            <person name="Oguri Y."/>
            <person name="Olmstead R.G."/>
            <person name="Onodera N."/>
            <person name="Petersen B.L."/>
            <person name="Pils B."/>
            <person name="Prigge M."/>
            <person name="Rensing S.A."/>
            <person name="Riano-Pachon D.M."/>
            <person name="Roberts A.W."/>
            <person name="Sato Y."/>
            <person name="Scheller H.V."/>
            <person name="Schulz B."/>
            <person name="Schulz C."/>
            <person name="Shakirov E.V."/>
            <person name="Shibagaki N."/>
            <person name="Shinohara N."/>
            <person name="Shippen D.E."/>
            <person name="Soerensen I."/>
            <person name="Sotooka R."/>
            <person name="Sugimoto N."/>
            <person name="Sugita M."/>
            <person name="Sumikawa N."/>
            <person name="Tanurdzic M."/>
            <person name="Theissen G."/>
            <person name="Ulvskov P."/>
            <person name="Wakazuki S."/>
            <person name="Weng J.K."/>
            <person name="Willats W.W."/>
            <person name="Wipf D."/>
            <person name="Wolf P.G."/>
            <person name="Yang L."/>
            <person name="Zimmer A.D."/>
            <person name="Zhu Q."/>
            <person name="Mitros T."/>
            <person name="Hellsten U."/>
            <person name="Loque D."/>
            <person name="Otillar R."/>
            <person name="Salamov A."/>
            <person name="Schmutz J."/>
            <person name="Shapiro H."/>
            <person name="Lindquist E."/>
            <person name="Lucas S."/>
            <person name="Rokhsar D."/>
            <person name="Grigoriev I.V."/>
        </authorList>
    </citation>
    <scope>NUCLEOTIDE SEQUENCE [LARGE SCALE GENOMIC DNA]</scope>
</reference>
<proteinExistence type="predicted"/>
<dbReference type="PANTHER" id="PTHR21534:SF0">
    <property type="entry name" value="KATANIN-INTERACTING PROTEIN"/>
    <property type="match status" value="1"/>
</dbReference>
<dbReference type="PANTHER" id="PTHR21534">
    <property type="entry name" value="KATANIN-INTERACTING PROTEIN"/>
    <property type="match status" value="1"/>
</dbReference>
<name>D8RFI1_SELML</name>
<evidence type="ECO:0000313" key="3">
    <source>
        <dbReference type="Proteomes" id="UP000001514"/>
    </source>
</evidence>
<dbReference type="InParanoid" id="D8RFI1"/>
<dbReference type="KEGG" id="smo:SELMODRAFT_92145"/>
<dbReference type="Gramene" id="EFJ29125">
    <property type="protein sequence ID" value="EFJ29125"/>
    <property type="gene ID" value="SELMODRAFT_92145"/>
</dbReference>
<dbReference type="STRING" id="88036.D8RFI1"/>
<dbReference type="eggNOG" id="ENOG502QRY1">
    <property type="taxonomic scope" value="Eukaryota"/>
</dbReference>